<evidence type="ECO:0000256" key="4">
    <source>
        <dbReference type="ARBA" id="ARBA00022691"/>
    </source>
</evidence>
<dbReference type="Gene3D" id="3.90.120.10">
    <property type="entry name" value="DNA Methylase, subunit A, domain 2"/>
    <property type="match status" value="1"/>
</dbReference>
<dbReference type="InterPro" id="IPR001525">
    <property type="entry name" value="C5_MeTfrase"/>
</dbReference>
<reference evidence="7" key="1">
    <citation type="submission" date="2021-03" db="EMBL/GenBank/DDBJ databases">
        <title>Revisited historic fungal species revealed as producer of novel bioactive compounds through whole genome sequencing and comparative genomics.</title>
        <authorList>
            <person name="Vignolle G.A."/>
            <person name="Hochenegger N."/>
            <person name="Mach R.L."/>
            <person name="Mach-Aigner A.R."/>
            <person name="Javad Rahimi M."/>
            <person name="Salim K.A."/>
            <person name="Chan C.M."/>
            <person name="Lim L.B.L."/>
            <person name="Cai F."/>
            <person name="Druzhinina I.S."/>
            <person name="U'Ren J.M."/>
            <person name="Derntl C."/>
        </authorList>
    </citation>
    <scope>NUCLEOTIDE SEQUENCE</scope>
    <source>
        <strain evidence="7">TUCIM 5799</strain>
    </source>
</reference>
<keyword evidence="8" id="KW-1185">Reference proteome</keyword>
<proteinExistence type="inferred from homology"/>
<dbReference type="PANTHER" id="PTHR10629">
    <property type="entry name" value="CYTOSINE-SPECIFIC METHYLTRANSFERASE"/>
    <property type="match status" value="1"/>
</dbReference>
<evidence type="ECO:0000313" key="8">
    <source>
        <dbReference type="Proteomes" id="UP000829685"/>
    </source>
</evidence>
<keyword evidence="3 5" id="KW-0808">Transferase</keyword>
<gene>
    <name evidence="7" type="ORF">JX265_009312</name>
</gene>
<dbReference type="Proteomes" id="UP000829685">
    <property type="component" value="Unassembled WGS sequence"/>
</dbReference>
<dbReference type="EC" id="2.1.1.37" evidence="1"/>
<keyword evidence="4 5" id="KW-0949">S-adenosyl-L-methionine</keyword>
<evidence type="ECO:0000256" key="5">
    <source>
        <dbReference type="PROSITE-ProRule" id="PRU01016"/>
    </source>
</evidence>
<dbReference type="InterPro" id="IPR050390">
    <property type="entry name" value="C5-Methyltransferase"/>
</dbReference>
<feature type="region of interest" description="Disordered" evidence="6">
    <location>
        <begin position="77"/>
        <end position="112"/>
    </location>
</feature>
<dbReference type="EMBL" id="JAFIMR010000028">
    <property type="protein sequence ID" value="KAI1861809.1"/>
    <property type="molecule type" value="Genomic_DNA"/>
</dbReference>
<dbReference type="InterPro" id="IPR029063">
    <property type="entry name" value="SAM-dependent_MTases_sf"/>
</dbReference>
<evidence type="ECO:0000313" key="7">
    <source>
        <dbReference type="EMBL" id="KAI1861809.1"/>
    </source>
</evidence>
<comment type="similarity">
    <text evidence="5">Belongs to the class I-like SAM-binding methyltransferase superfamily. C5-methyltransferase family.</text>
</comment>
<dbReference type="PANTHER" id="PTHR10629:SF52">
    <property type="entry name" value="DNA (CYTOSINE-5)-METHYLTRANSFERASE 1"/>
    <property type="match status" value="1"/>
</dbReference>
<name>A0A9P9WG67_9PEZI</name>
<dbReference type="GO" id="GO:0032259">
    <property type="term" value="P:methylation"/>
    <property type="evidence" value="ECO:0007669"/>
    <property type="project" value="UniProtKB-KW"/>
</dbReference>
<dbReference type="GO" id="GO:0003886">
    <property type="term" value="F:DNA (cytosine-5-)-methyltransferase activity"/>
    <property type="evidence" value="ECO:0007669"/>
    <property type="project" value="UniProtKB-EC"/>
</dbReference>
<sequence>MVVETMHRSEILRAVVTWSKLAYSVIQQSPPESSSQMMDNMVGQQELRTCVINEEEEEAALDDIQASVEKRIRLGGAPSQFQTTANSNEEHTGNEVSIAKTESSGMDEETTEGDLCSEIATVIDLTGDEPATESPDQDNQQVRPPSPVRNAPVSESEKIPFILHGDDKLLLKPRVVVEIEEITNLYHASFLQIQYIIQSSSTTVLRGLPFTRTRNLRGQLQRLRNEVCQILQIDADDGRPDEEQAAVEVPVESVIRLRDVHCTNSNFPSHRYPSVYHGTDEVEEKAMLACRWKYRLVYKNAAARGKKQAPSQYIIAHLAAHEASTDHSRVSDRARLNAWRGSIARGGSYNINTNEDLQAIEDVDEDFDADPDWTDKKPGQRYTIGDMFCGAGGTSLGAQQVGFHIRVACDHAKYACMTHRHNFPLTDLRESDIYSFIHEDLVWGGGRDYVDVLHLSPPCQFWSPAHTVPGVNDEANIAVLFSCRELVKKLKPRIFTLEQTFGILHPRFEHYFNALVQGFTQFSYSVRWKVVDLRDWGLPSRRNRLVMIGACPGENLPPFPRSTHTGIPFPKSDLKPHVTVAQALAKISPNATMHEKKHNRYKKSWDPNVPLTRCITTHGGYGNYHWRGRRDFTLRELATMNGFPVTYQFSNRDTKKQIGNAFPPSVVRVLFGHIRKWLESRDRVNPVEEQAVNEDEPEYEATVTDIEDDELEFIRETARRRESGQDSDKSLEPMEVDGAVCCIDSNQQSKCMPRGSIVDLTLDSPDNAGPDSPVTVSDDD</sequence>
<keyword evidence="2 5" id="KW-0489">Methyltransferase</keyword>
<evidence type="ECO:0000256" key="1">
    <source>
        <dbReference type="ARBA" id="ARBA00011975"/>
    </source>
</evidence>
<dbReference type="GO" id="GO:0005634">
    <property type="term" value="C:nucleus"/>
    <property type="evidence" value="ECO:0007669"/>
    <property type="project" value="TreeGrafter"/>
</dbReference>
<dbReference type="SUPFAM" id="SSF53335">
    <property type="entry name" value="S-adenosyl-L-methionine-dependent methyltransferases"/>
    <property type="match status" value="1"/>
</dbReference>
<dbReference type="PRINTS" id="PR00105">
    <property type="entry name" value="C5METTRFRASE"/>
</dbReference>
<dbReference type="PROSITE" id="PS51679">
    <property type="entry name" value="SAM_MT_C5"/>
    <property type="match status" value="1"/>
</dbReference>
<evidence type="ECO:0000256" key="2">
    <source>
        <dbReference type="ARBA" id="ARBA00022603"/>
    </source>
</evidence>
<organism evidence="7 8">
    <name type="scientific">Neoarthrinium moseri</name>
    <dbReference type="NCBI Taxonomy" id="1658444"/>
    <lineage>
        <taxon>Eukaryota</taxon>
        <taxon>Fungi</taxon>
        <taxon>Dikarya</taxon>
        <taxon>Ascomycota</taxon>
        <taxon>Pezizomycotina</taxon>
        <taxon>Sordariomycetes</taxon>
        <taxon>Xylariomycetidae</taxon>
        <taxon>Amphisphaeriales</taxon>
        <taxon>Apiosporaceae</taxon>
        <taxon>Neoarthrinium</taxon>
    </lineage>
</organism>
<dbReference type="AlphaFoldDB" id="A0A9P9WG67"/>
<accession>A0A9P9WG67</accession>
<feature type="region of interest" description="Disordered" evidence="6">
    <location>
        <begin position="756"/>
        <end position="780"/>
    </location>
</feature>
<dbReference type="Gene3D" id="3.40.50.150">
    <property type="entry name" value="Vaccinia Virus protein VP39"/>
    <property type="match status" value="1"/>
</dbReference>
<protein>
    <recommendedName>
        <fullName evidence="1">DNA (cytosine-5-)-methyltransferase</fullName>
        <ecNumber evidence="1">2.1.1.37</ecNumber>
    </recommendedName>
</protein>
<evidence type="ECO:0000256" key="6">
    <source>
        <dbReference type="SAM" id="MobiDB-lite"/>
    </source>
</evidence>
<evidence type="ECO:0000256" key="3">
    <source>
        <dbReference type="ARBA" id="ARBA00022679"/>
    </source>
</evidence>
<dbReference type="GO" id="GO:0044027">
    <property type="term" value="P:negative regulation of gene expression via chromosomal CpG island methylation"/>
    <property type="evidence" value="ECO:0007669"/>
    <property type="project" value="TreeGrafter"/>
</dbReference>
<comment type="caution">
    <text evidence="7">The sequence shown here is derived from an EMBL/GenBank/DDBJ whole genome shotgun (WGS) entry which is preliminary data.</text>
</comment>
<feature type="region of interest" description="Disordered" evidence="6">
    <location>
        <begin position="128"/>
        <end position="154"/>
    </location>
</feature>
<feature type="active site" evidence="5">
    <location>
        <position position="459"/>
    </location>
</feature>
<dbReference type="Pfam" id="PF00145">
    <property type="entry name" value="DNA_methylase"/>
    <property type="match status" value="1"/>
</dbReference>
<dbReference type="GO" id="GO:0003677">
    <property type="term" value="F:DNA binding"/>
    <property type="evidence" value="ECO:0007669"/>
    <property type="project" value="TreeGrafter"/>
</dbReference>